<accession>A0ABT5DV51</accession>
<evidence type="ECO:0000313" key="4">
    <source>
        <dbReference type="EMBL" id="MDC0717518.1"/>
    </source>
</evidence>
<sequence>MPPLSARSSEAAPAGIDGWSPTSWQSRLALQQPEYPSAAALEAVLRQLGRLPPLVTSGEIEALRSQLAEAARGDRFLLQGGDCAEQFAECDAEVIAGKLKILLQMSLLLVHGAEKRVIRVGRFAGQYAKPRSEQVEARDGVTLPVYRGDLINGVAFEPAERTPDPERLLRGYERAALTLNFIRALIDGGFADLHHPEYWDLEWVRHSPFAAEYQRLAESIGDSLRFMETLSGERVGQTTRVDFFTSHEGLHLRYEQAQTRQVPQRDGWYNLSTHLPWIGMRTSQLDGAHVEYFRGIANPIAVKVGPGTSPEALLELAAVLDPSNEPGRLTLIHRFGARGIARGLPPLVQAVERARRRVLWVCDPMHGNTERIGERFKTRKFEHILSEVEQAFDIHQRAGTYLGGVHVELTGENVTECMGGARNLSEADLARAYRSFVDPRLNYEQALELAMLIARRMRH</sequence>
<evidence type="ECO:0000313" key="5">
    <source>
        <dbReference type="Proteomes" id="UP001221686"/>
    </source>
</evidence>
<dbReference type="Pfam" id="PF01474">
    <property type="entry name" value="DAHP_synth_2"/>
    <property type="match status" value="1"/>
</dbReference>
<dbReference type="PANTHER" id="PTHR21337">
    <property type="entry name" value="PHOSPHO-2-DEHYDRO-3-DEOXYHEPTONATE ALDOLASE 1, 2"/>
    <property type="match status" value="1"/>
</dbReference>
<evidence type="ECO:0000256" key="1">
    <source>
        <dbReference type="ARBA" id="ARBA00008911"/>
    </source>
</evidence>
<comment type="caution">
    <text evidence="4">The sequence shown here is derived from an EMBL/GenBank/DDBJ whole genome shotgun (WGS) entry which is preliminary data.</text>
</comment>
<evidence type="ECO:0000256" key="3">
    <source>
        <dbReference type="RuleBase" id="RU363071"/>
    </source>
</evidence>
<dbReference type="Gene3D" id="3.20.20.70">
    <property type="entry name" value="Aldolase class I"/>
    <property type="match status" value="1"/>
</dbReference>
<keyword evidence="3" id="KW-0057">Aromatic amino acid biosynthesis</keyword>
<dbReference type="RefSeq" id="WP_272087250.1">
    <property type="nucleotide sequence ID" value="NZ_JAQNDL010000001.1"/>
</dbReference>
<keyword evidence="5" id="KW-1185">Reference proteome</keyword>
<comment type="pathway">
    <text evidence="3">Metabolic intermediate biosynthesis; chorismate biosynthesis; chorismate from D-erythrose 4-phosphate and phosphoenolpyruvate: step 1/7.</text>
</comment>
<dbReference type="PANTHER" id="PTHR21337:SF0">
    <property type="entry name" value="PHOSPHO-2-DEHYDRO-3-DEOXYHEPTONATE ALDOLASE"/>
    <property type="match status" value="1"/>
</dbReference>
<dbReference type="EMBL" id="JAQNDL010000001">
    <property type="protein sequence ID" value="MDC0717518.1"/>
    <property type="molecule type" value="Genomic_DNA"/>
</dbReference>
<organism evidence="4 5">
    <name type="scientific">Nannocystis bainbridge</name>
    <dbReference type="NCBI Taxonomy" id="2995303"/>
    <lineage>
        <taxon>Bacteria</taxon>
        <taxon>Pseudomonadati</taxon>
        <taxon>Myxococcota</taxon>
        <taxon>Polyangia</taxon>
        <taxon>Nannocystales</taxon>
        <taxon>Nannocystaceae</taxon>
        <taxon>Nannocystis</taxon>
    </lineage>
</organism>
<comment type="catalytic activity">
    <reaction evidence="3">
        <text>D-erythrose 4-phosphate + phosphoenolpyruvate + H2O = 7-phospho-2-dehydro-3-deoxy-D-arabino-heptonate + phosphate</text>
        <dbReference type="Rhea" id="RHEA:14717"/>
        <dbReference type="ChEBI" id="CHEBI:15377"/>
        <dbReference type="ChEBI" id="CHEBI:16897"/>
        <dbReference type="ChEBI" id="CHEBI:43474"/>
        <dbReference type="ChEBI" id="CHEBI:58394"/>
        <dbReference type="ChEBI" id="CHEBI:58702"/>
        <dbReference type="EC" id="2.5.1.54"/>
    </reaction>
</comment>
<protein>
    <recommendedName>
        <fullName evidence="3">Phospho-2-dehydro-3-deoxyheptonate aldolase</fullName>
        <ecNumber evidence="3">2.5.1.54</ecNumber>
    </recommendedName>
</protein>
<dbReference type="GO" id="GO:0003849">
    <property type="term" value="F:3-deoxy-7-phosphoheptulonate synthase activity"/>
    <property type="evidence" value="ECO:0007669"/>
    <property type="project" value="UniProtKB-EC"/>
</dbReference>
<keyword evidence="3" id="KW-0028">Amino-acid biosynthesis</keyword>
<reference evidence="4 5" key="1">
    <citation type="submission" date="2022-11" db="EMBL/GenBank/DDBJ databases">
        <title>Minimal conservation of predation-associated metabolite biosynthetic gene clusters underscores biosynthetic potential of Myxococcota including descriptions for ten novel species: Archangium lansinium sp. nov., Myxococcus landrumus sp. nov., Nannocystis bai.</title>
        <authorList>
            <person name="Ahearne A."/>
            <person name="Stevens C."/>
            <person name="Dowd S."/>
        </authorList>
    </citation>
    <scope>NUCLEOTIDE SEQUENCE [LARGE SCALE GENOMIC DNA]</scope>
    <source>
        <strain evidence="4 5">BB15-2</strain>
    </source>
</reference>
<dbReference type="InterPro" id="IPR013785">
    <property type="entry name" value="Aldolase_TIM"/>
</dbReference>
<comment type="similarity">
    <text evidence="1 3">Belongs to the class-II DAHP synthase family.</text>
</comment>
<dbReference type="SUPFAM" id="SSF51569">
    <property type="entry name" value="Aldolase"/>
    <property type="match status" value="1"/>
</dbReference>
<dbReference type="NCBIfam" id="TIGR01358">
    <property type="entry name" value="DAHP_synth_II"/>
    <property type="match status" value="1"/>
</dbReference>
<dbReference type="Proteomes" id="UP001221686">
    <property type="component" value="Unassembled WGS sequence"/>
</dbReference>
<proteinExistence type="inferred from homology"/>
<name>A0ABT5DV51_9BACT</name>
<dbReference type="EC" id="2.5.1.54" evidence="3"/>
<keyword evidence="2 3" id="KW-0808">Transferase</keyword>
<gene>
    <name evidence="4" type="ORF">POL25_11475</name>
</gene>
<dbReference type="InterPro" id="IPR002480">
    <property type="entry name" value="DAHP_synth_2"/>
</dbReference>
<evidence type="ECO:0000256" key="2">
    <source>
        <dbReference type="ARBA" id="ARBA00022679"/>
    </source>
</evidence>